<dbReference type="SUPFAM" id="SSF51735">
    <property type="entry name" value="NAD(P)-binding Rossmann-fold domains"/>
    <property type="match status" value="1"/>
</dbReference>
<dbReference type="Proteomes" id="UP001500432">
    <property type="component" value="Unassembled WGS sequence"/>
</dbReference>
<dbReference type="PANTHER" id="PTHR43725">
    <property type="entry name" value="UDP-GLUCOSE 4-EPIMERASE"/>
    <property type="match status" value="1"/>
</dbReference>
<dbReference type="Gene3D" id="3.40.50.720">
    <property type="entry name" value="NAD(P)-binding Rossmann-like Domain"/>
    <property type="match status" value="1"/>
</dbReference>
<reference evidence="7 8" key="1">
    <citation type="journal article" date="2019" name="Int. J. Syst. Evol. Microbiol.">
        <title>The Global Catalogue of Microorganisms (GCM) 10K type strain sequencing project: providing services to taxonomists for standard genome sequencing and annotation.</title>
        <authorList>
            <consortium name="The Broad Institute Genomics Platform"/>
            <consortium name="The Broad Institute Genome Sequencing Center for Infectious Disease"/>
            <person name="Wu L."/>
            <person name="Ma J."/>
        </authorList>
    </citation>
    <scope>NUCLEOTIDE SEQUENCE [LARGE SCALE GENOMIC DNA]</scope>
    <source>
        <strain evidence="7 8">JCM 16034</strain>
    </source>
</reference>
<dbReference type="RefSeq" id="WP_344298750.1">
    <property type="nucleotide sequence ID" value="NZ_BAAAQW010000003.1"/>
</dbReference>
<comment type="similarity">
    <text evidence="2">Belongs to the NAD(P)-dependent epimerase/dehydratase family.</text>
</comment>
<dbReference type="PANTHER" id="PTHR43725:SF53">
    <property type="entry name" value="UDP-ARABINOSE 4-EPIMERASE 1"/>
    <property type="match status" value="1"/>
</dbReference>
<evidence type="ECO:0000256" key="4">
    <source>
        <dbReference type="ARBA" id="ARBA00031367"/>
    </source>
</evidence>
<comment type="pathway">
    <text evidence="1">Carbohydrate metabolism; galactose metabolism.</text>
</comment>
<keyword evidence="8" id="KW-1185">Reference proteome</keyword>
<proteinExistence type="inferred from homology"/>
<evidence type="ECO:0000313" key="7">
    <source>
        <dbReference type="EMBL" id="GAA2198602.1"/>
    </source>
</evidence>
<evidence type="ECO:0000256" key="5">
    <source>
        <dbReference type="ARBA" id="ARBA00033067"/>
    </source>
</evidence>
<sequence length="355" mass="38131">MKILITGGAGFIGRHLARLLAASGHAVTAMDTMLPQVHQDVDGDRAAFPGGLIEADVAESGSWDDLPVHDAIVHLAAETGTAQSMYEQDRYRRVNVRGTKLAAETAVSWGAPIVFLSSRAVYGEGRRLDFPRPSLPGIFDTGPDGTLRPSHEEDAHAPLSVYGESKSEAENALRGVVLGRVPSVVLRPQNVIGPGQALHNPYTGVLAAFVAMLKEGADLTVYGDGTQTRDFVHVEDVARLIMWNLDNLPGVLEDPRVLNCGTGVRTTLDDVARYCIDAAPGVETEIKHVDIKRAGDIDHACADLRHVLRTGAPMPMWTTEDAIADFVRDSWDKQGAAVSAWSTALSELTSRGLTE</sequence>
<protein>
    <recommendedName>
        <fullName evidence="3">UDP-glucose 4-epimerase</fullName>
    </recommendedName>
    <alternativeName>
        <fullName evidence="5">Galactowaldenase</fullName>
    </alternativeName>
    <alternativeName>
        <fullName evidence="4">UDP-galactose 4-epimerase</fullName>
    </alternativeName>
</protein>
<evidence type="ECO:0000256" key="1">
    <source>
        <dbReference type="ARBA" id="ARBA00004947"/>
    </source>
</evidence>
<evidence type="ECO:0000256" key="2">
    <source>
        <dbReference type="ARBA" id="ARBA00007637"/>
    </source>
</evidence>
<gene>
    <name evidence="7" type="primary">wbiB</name>
    <name evidence="7" type="ORF">GCM10009849_11920</name>
</gene>
<dbReference type="InterPro" id="IPR036291">
    <property type="entry name" value="NAD(P)-bd_dom_sf"/>
</dbReference>
<dbReference type="EMBL" id="BAAAQW010000003">
    <property type="protein sequence ID" value="GAA2198602.1"/>
    <property type="molecule type" value="Genomic_DNA"/>
</dbReference>
<name>A0ABN3BNY7_9MICC</name>
<evidence type="ECO:0000256" key="3">
    <source>
        <dbReference type="ARBA" id="ARBA00018569"/>
    </source>
</evidence>
<accession>A0ABN3BNY7</accession>
<organism evidence="7 8">
    <name type="scientific">Sinomonas flava</name>
    <dbReference type="NCBI Taxonomy" id="496857"/>
    <lineage>
        <taxon>Bacteria</taxon>
        <taxon>Bacillati</taxon>
        <taxon>Actinomycetota</taxon>
        <taxon>Actinomycetes</taxon>
        <taxon>Micrococcales</taxon>
        <taxon>Micrococcaceae</taxon>
        <taxon>Sinomonas</taxon>
    </lineage>
</organism>
<evidence type="ECO:0000259" key="6">
    <source>
        <dbReference type="Pfam" id="PF01370"/>
    </source>
</evidence>
<dbReference type="InterPro" id="IPR001509">
    <property type="entry name" value="Epimerase_deHydtase"/>
</dbReference>
<comment type="caution">
    <text evidence="7">The sequence shown here is derived from an EMBL/GenBank/DDBJ whole genome shotgun (WGS) entry which is preliminary data.</text>
</comment>
<evidence type="ECO:0000313" key="8">
    <source>
        <dbReference type="Proteomes" id="UP001500432"/>
    </source>
</evidence>
<dbReference type="Pfam" id="PF01370">
    <property type="entry name" value="Epimerase"/>
    <property type="match status" value="1"/>
</dbReference>
<feature type="domain" description="NAD-dependent epimerase/dehydratase" evidence="6">
    <location>
        <begin position="3"/>
        <end position="249"/>
    </location>
</feature>